<dbReference type="STRING" id="37003.ENSKMAP00000005251"/>
<dbReference type="GO" id="GO:0007283">
    <property type="term" value="P:spermatogenesis"/>
    <property type="evidence" value="ECO:0007669"/>
    <property type="project" value="TreeGrafter"/>
</dbReference>
<dbReference type="Ensembl" id="ENSKMAT00000005343.1">
    <property type="protein sequence ID" value="ENSKMAP00000005251.1"/>
    <property type="gene ID" value="ENSKMAG00000003969.1"/>
</dbReference>
<protein>
    <recommendedName>
        <fullName evidence="2">Tudor domain-containing protein</fullName>
    </recommendedName>
</protein>
<dbReference type="FunFam" id="2.30.30.140:FF:000018">
    <property type="entry name" value="Serine/threonine-protein kinase 31"/>
    <property type="match status" value="1"/>
</dbReference>
<evidence type="ECO:0000256" key="1">
    <source>
        <dbReference type="SAM" id="MobiDB-lite"/>
    </source>
</evidence>
<dbReference type="InterPro" id="IPR002999">
    <property type="entry name" value="Tudor"/>
</dbReference>
<dbReference type="Gene3D" id="2.30.30.140">
    <property type="match status" value="4"/>
</dbReference>
<feature type="domain" description="Tudor" evidence="2">
    <location>
        <begin position="313"/>
        <end position="372"/>
    </location>
</feature>
<dbReference type="PROSITE" id="PS50304">
    <property type="entry name" value="TUDOR"/>
    <property type="match status" value="4"/>
</dbReference>
<dbReference type="SUPFAM" id="SSF63748">
    <property type="entry name" value="Tudor/PWWP/MBT"/>
    <property type="match status" value="4"/>
</dbReference>
<feature type="domain" description="Tudor" evidence="2">
    <location>
        <begin position="527"/>
        <end position="583"/>
    </location>
</feature>
<dbReference type="GO" id="GO:0034587">
    <property type="term" value="P:piRNA processing"/>
    <property type="evidence" value="ECO:0007669"/>
    <property type="project" value="TreeGrafter"/>
</dbReference>
<accession>A0A3Q2ZNJ2</accession>
<feature type="compositionally biased region" description="Polar residues" evidence="1">
    <location>
        <begin position="671"/>
        <end position="683"/>
    </location>
</feature>
<feature type="region of interest" description="Disordered" evidence="1">
    <location>
        <begin position="666"/>
        <end position="712"/>
    </location>
</feature>
<dbReference type="InterPro" id="IPR050621">
    <property type="entry name" value="Tudor_domain_containing"/>
</dbReference>
<organism evidence="3 4">
    <name type="scientific">Kryptolebias marmoratus</name>
    <name type="common">Mangrove killifish</name>
    <name type="synonym">Rivulus marmoratus</name>
    <dbReference type="NCBI Taxonomy" id="37003"/>
    <lineage>
        <taxon>Eukaryota</taxon>
        <taxon>Metazoa</taxon>
        <taxon>Chordata</taxon>
        <taxon>Craniata</taxon>
        <taxon>Vertebrata</taxon>
        <taxon>Euteleostomi</taxon>
        <taxon>Actinopterygii</taxon>
        <taxon>Neopterygii</taxon>
        <taxon>Teleostei</taxon>
        <taxon>Neoteleostei</taxon>
        <taxon>Acanthomorphata</taxon>
        <taxon>Ovalentaria</taxon>
        <taxon>Atherinomorphae</taxon>
        <taxon>Cyprinodontiformes</taxon>
        <taxon>Rivulidae</taxon>
        <taxon>Kryptolebias</taxon>
    </lineage>
</organism>
<dbReference type="GO" id="GO:0043186">
    <property type="term" value="C:P granule"/>
    <property type="evidence" value="ECO:0007669"/>
    <property type="project" value="TreeGrafter"/>
</dbReference>
<dbReference type="PANTHER" id="PTHR22948">
    <property type="entry name" value="TUDOR DOMAIN CONTAINING PROTEIN"/>
    <property type="match status" value="1"/>
</dbReference>
<dbReference type="AlphaFoldDB" id="A0A3Q2ZNJ2"/>
<dbReference type="GeneTree" id="ENSGT00940000159049"/>
<dbReference type="Pfam" id="PF00567">
    <property type="entry name" value="TUDOR"/>
    <property type="match status" value="4"/>
</dbReference>
<dbReference type="Gene3D" id="2.40.50.90">
    <property type="match status" value="4"/>
</dbReference>
<evidence type="ECO:0000259" key="2">
    <source>
        <dbReference type="PROSITE" id="PS50304"/>
    </source>
</evidence>
<keyword evidence="4" id="KW-1185">Reference proteome</keyword>
<dbReference type="OMA" id="QPYKEYM"/>
<feature type="domain" description="Tudor" evidence="2">
    <location>
        <begin position="127"/>
        <end position="184"/>
    </location>
</feature>
<reference evidence="3" key="2">
    <citation type="submission" date="2025-09" db="UniProtKB">
        <authorList>
            <consortium name="Ensembl"/>
        </authorList>
    </citation>
    <scope>IDENTIFICATION</scope>
</reference>
<dbReference type="PANTHER" id="PTHR22948:SF15">
    <property type="entry name" value="TUDOR DOMAIN-CONTAINING PROTEIN 6"/>
    <property type="match status" value="1"/>
</dbReference>
<reference evidence="3" key="1">
    <citation type="submission" date="2025-08" db="UniProtKB">
        <authorList>
            <consortium name="Ensembl"/>
        </authorList>
    </citation>
    <scope>IDENTIFICATION</scope>
</reference>
<evidence type="ECO:0000313" key="4">
    <source>
        <dbReference type="Proteomes" id="UP000264800"/>
    </source>
</evidence>
<name>A0A3Q2ZNJ2_KRYMA</name>
<dbReference type="InterPro" id="IPR035437">
    <property type="entry name" value="SNase_OB-fold_sf"/>
</dbReference>
<evidence type="ECO:0000313" key="3">
    <source>
        <dbReference type="Ensembl" id="ENSKMAP00000005251.1"/>
    </source>
</evidence>
<dbReference type="SMART" id="SM00333">
    <property type="entry name" value="TUDOR"/>
    <property type="match status" value="4"/>
</dbReference>
<dbReference type="Proteomes" id="UP000264800">
    <property type="component" value="Unplaced"/>
</dbReference>
<sequence>MKTKQNKKEPEIKPTFNQNKNCLLECEKTLGDYAIRRTTDTHHVLSQQEQKMLTFQLTVEQNNAKTADKSPYENLALNSSSLAIVEHISNPSEFWIQTENHKTELDELFESMRHLYQDSTDTHMVKNPTLGLYCAAQAEDGEFYRATVTELSETQVTVFFVDYGNTEVVDKSNIKTLPPEFKKLPQLALKCSLAGVRPKDGKWSQSALDFFIQAVTNKELNVHVKAKNSDSYVVQLTDSKAQGKQDCPLSFTSSDRGFTTFKEYMFPIGSVLDVSVSCIESPNDFWCQLVQNAGHLKLLMHDLQTHYAGSEFEPNVEIACVARHPDNEMWYRALVIHKHETPHVDVLFVDYGQTRTVSVYDLRRIGSEYLTLQGQAFRCSLLNSITPTSAINEWNEDAKVRFQTFVETAASKFIILKCTIYAIMYSEQMIVYNIVDLETPFESICTSMANLVTSVPSKKAIGPSFRMDTYYFSTHNVKTGAEEQVTVTYVNSVNHFYCHLDKNADVTQDLQMKVNSLCQHLGKVKFPTVFGTLCFARYTDGQWYRAQIKTTRPAILVHFVDYGDTVEVDKSDLLPIPKEANDIMSVPVQAVLCGLSDIPANVSSDVNEWFETTAAECQFRALIVAREPDGKLLVELYHGNTQINAKIKREFQIAVQTEKEVVYQGRKANHAQKTSKAFPNQATDTEDHKQAPKKNNFSAPKPLHQIKTKEKPTEVNQKLLYKPPHQRQSGGAMVKASQQAADEVKPKRETLPLDAKHLNSHPLSFYVQCVSKEDEIFSLVEKLNASESTPDGNNIRDVRPGDLIQAEFEEDSSWYRAVVKEIHRDGVALVEFVDFGNTAVTSTETPPLLVETPPQAFLCELEGFDASCGSWDCGAEDKLSTLTLDKLLKLTVSRVTRSDGNIKCFVFTETKSIVVSAKCLKARLIQCERYSTYRTESELADRKTGKMNHLLLLYFV</sequence>
<proteinExistence type="predicted"/>
<dbReference type="GO" id="GO:0030719">
    <property type="term" value="P:P granule organization"/>
    <property type="evidence" value="ECO:0007669"/>
    <property type="project" value="TreeGrafter"/>
</dbReference>
<feature type="domain" description="Tudor" evidence="2">
    <location>
        <begin position="797"/>
        <end position="856"/>
    </location>
</feature>